<feature type="compositionally biased region" description="Pro residues" evidence="6">
    <location>
        <begin position="376"/>
        <end position="386"/>
    </location>
</feature>
<dbReference type="AlphaFoldDB" id="A0A5E8HG46"/>
<dbReference type="PANTHER" id="PTHR34138">
    <property type="entry name" value="CELL SHAPE-DETERMINING PROTEIN MREC"/>
    <property type="match status" value="1"/>
</dbReference>
<feature type="region of interest" description="Disordered" evidence="6">
    <location>
        <begin position="338"/>
        <end position="398"/>
    </location>
</feature>
<organism evidence="9 10">
    <name type="scientific">Leptospira yanagawae serovar Saopaulo str. Sao Paulo = ATCC 700523</name>
    <dbReference type="NCBI Taxonomy" id="1249483"/>
    <lineage>
        <taxon>Bacteria</taxon>
        <taxon>Pseudomonadati</taxon>
        <taxon>Spirochaetota</taxon>
        <taxon>Spirochaetia</taxon>
        <taxon>Leptospirales</taxon>
        <taxon>Leptospiraceae</taxon>
        <taxon>Leptospira</taxon>
    </lineage>
</organism>
<gene>
    <name evidence="9" type="ORF">LEP1GSC202_0712</name>
</gene>
<dbReference type="OrthoDB" id="9808025at2"/>
<feature type="domain" description="Rod shape-determining protein MreC beta-barrel core" evidence="8">
    <location>
        <begin position="121"/>
        <end position="305"/>
    </location>
</feature>
<accession>A0A5E8HG46</accession>
<dbReference type="InterPro" id="IPR007221">
    <property type="entry name" value="MreC"/>
</dbReference>
<comment type="similarity">
    <text evidence="1">Belongs to the MreC family.</text>
</comment>
<feature type="compositionally biased region" description="Low complexity" evidence="6">
    <location>
        <begin position="361"/>
        <end position="375"/>
    </location>
</feature>
<keyword evidence="7" id="KW-0472">Membrane</keyword>
<feature type="transmembrane region" description="Helical" evidence="7">
    <location>
        <begin position="12"/>
        <end position="30"/>
    </location>
</feature>
<dbReference type="Gene3D" id="2.40.10.340">
    <property type="entry name" value="Rod shape-determining protein MreC, domain 1"/>
    <property type="match status" value="1"/>
</dbReference>
<dbReference type="Pfam" id="PF04085">
    <property type="entry name" value="MreC"/>
    <property type="match status" value="1"/>
</dbReference>
<evidence type="ECO:0000256" key="3">
    <source>
        <dbReference type="ARBA" id="ARBA00022960"/>
    </source>
</evidence>
<sequence>MKWNRINQNDELFSLLFVFLFSFTSLIWNGNFMVRGIASFQGVGDFFSGSFDSFGSLIKSSYNKLESFERVREERDSCLNVMEEYRQLSKDVERLKAENAILRQELNFPLRTEYPSVRAEVLSVRLNAIYRTIIINKGSESGIKPYMPVVARALDEKGKFTEALVGKIIAVSKGSAVIQPIINSNFSMGVSIPGTNLWASLNGNSGRGTDVLLDYIDSGIVIDPKAIGNFPMGPNPPPTSANTMFTEGFSKIGKAVFSSGGSGVFPPGIPVGTIIEEGPRNGSFKTAILRPFVEFDNLLHVIVLKKLPEKWREEWPAEKTIQIEGPYFGEIDFPKEKDYNKKEKEKKQGTQGFGGPSTFGTPNTGRTNPSTNPSSPSEPSPAPSPSPQTMESPKEVNP</sequence>
<keyword evidence="7" id="KW-1133">Transmembrane helix</keyword>
<dbReference type="NCBIfam" id="NF010508">
    <property type="entry name" value="PRK13922.11-1"/>
    <property type="match status" value="1"/>
</dbReference>
<reference evidence="9 10" key="1">
    <citation type="submission" date="2013-04" db="EMBL/GenBank/DDBJ databases">
        <authorList>
            <person name="Harkins D.M."/>
            <person name="Durkin A.S."/>
            <person name="Brinkac L.M."/>
            <person name="Haft D.H."/>
            <person name="Selengut J.D."/>
            <person name="Sanka R."/>
            <person name="DePew J."/>
            <person name="Purushe J."/>
            <person name="Hartskeerl R.A."/>
            <person name="Ahmed A."/>
            <person name="van der Linden H."/>
            <person name="Goris M.G.A."/>
            <person name="Vinetz J.M."/>
            <person name="Sutton G.G."/>
            <person name="Nierman W.C."/>
            <person name="Fouts D.E."/>
        </authorList>
    </citation>
    <scope>NUCLEOTIDE SEQUENCE [LARGE SCALE GENOMIC DNA]</scope>
    <source>
        <strain evidence="9 10">Sao Paulo</strain>
    </source>
</reference>
<evidence type="ECO:0000256" key="6">
    <source>
        <dbReference type="SAM" id="MobiDB-lite"/>
    </source>
</evidence>
<keyword evidence="7" id="KW-0812">Transmembrane</keyword>
<comment type="caution">
    <text evidence="9">The sequence shown here is derived from an EMBL/GenBank/DDBJ whole genome shotgun (WGS) entry which is preliminary data.</text>
</comment>
<dbReference type="InterPro" id="IPR055342">
    <property type="entry name" value="MreC_beta-barrel_core"/>
</dbReference>
<dbReference type="STRING" id="1249483.LEP1GSC202_0712"/>
<dbReference type="Proteomes" id="UP000013996">
    <property type="component" value="Unassembled WGS sequence"/>
</dbReference>
<dbReference type="GO" id="GO:0008360">
    <property type="term" value="P:regulation of cell shape"/>
    <property type="evidence" value="ECO:0007669"/>
    <property type="project" value="UniProtKB-KW"/>
</dbReference>
<dbReference type="InterPro" id="IPR042175">
    <property type="entry name" value="Cell/Rod_MreC_2"/>
</dbReference>
<dbReference type="RefSeq" id="WP_015677047.1">
    <property type="nucleotide sequence ID" value="NZ_AOGX02000015.1"/>
</dbReference>
<evidence type="ECO:0000313" key="10">
    <source>
        <dbReference type="Proteomes" id="UP000013996"/>
    </source>
</evidence>
<evidence type="ECO:0000256" key="1">
    <source>
        <dbReference type="ARBA" id="ARBA00009369"/>
    </source>
</evidence>
<evidence type="ECO:0000256" key="5">
    <source>
        <dbReference type="SAM" id="Coils"/>
    </source>
</evidence>
<evidence type="ECO:0000259" key="8">
    <source>
        <dbReference type="Pfam" id="PF04085"/>
    </source>
</evidence>
<evidence type="ECO:0000313" key="9">
    <source>
        <dbReference type="EMBL" id="EOQ89470.1"/>
    </source>
</evidence>
<feature type="coiled-coil region" evidence="5">
    <location>
        <begin position="78"/>
        <end position="105"/>
    </location>
</feature>
<dbReference type="Gene3D" id="2.40.10.350">
    <property type="entry name" value="Rod shape-determining protein MreC, domain 2"/>
    <property type="match status" value="1"/>
</dbReference>
<proteinExistence type="inferred from homology"/>
<evidence type="ECO:0000256" key="4">
    <source>
        <dbReference type="ARBA" id="ARBA00032089"/>
    </source>
</evidence>
<dbReference type="PANTHER" id="PTHR34138:SF1">
    <property type="entry name" value="CELL SHAPE-DETERMINING PROTEIN MREC"/>
    <property type="match status" value="1"/>
</dbReference>
<keyword evidence="3" id="KW-0133">Cell shape</keyword>
<keyword evidence="5" id="KW-0175">Coiled coil</keyword>
<evidence type="ECO:0000256" key="7">
    <source>
        <dbReference type="SAM" id="Phobius"/>
    </source>
</evidence>
<feature type="compositionally biased region" description="Basic and acidic residues" evidence="6">
    <location>
        <begin position="338"/>
        <end position="348"/>
    </location>
</feature>
<dbReference type="InterPro" id="IPR042177">
    <property type="entry name" value="Cell/Rod_1"/>
</dbReference>
<dbReference type="EMBL" id="AOGX02000015">
    <property type="protein sequence ID" value="EOQ89470.1"/>
    <property type="molecule type" value="Genomic_DNA"/>
</dbReference>
<name>A0A5E8HG46_9LEPT</name>
<dbReference type="GO" id="GO:0005886">
    <property type="term" value="C:plasma membrane"/>
    <property type="evidence" value="ECO:0007669"/>
    <property type="project" value="TreeGrafter"/>
</dbReference>
<evidence type="ECO:0000256" key="2">
    <source>
        <dbReference type="ARBA" id="ARBA00013855"/>
    </source>
</evidence>
<protein>
    <recommendedName>
        <fullName evidence="2">Cell shape-determining protein MreC</fullName>
    </recommendedName>
    <alternativeName>
        <fullName evidence="4">Cell shape protein MreC</fullName>
    </alternativeName>
</protein>